<accession>A0A328CBF7</accession>
<organism evidence="2 3">
    <name type="scientific">Lujinxingia litoralis</name>
    <dbReference type="NCBI Taxonomy" id="2211119"/>
    <lineage>
        <taxon>Bacteria</taxon>
        <taxon>Deltaproteobacteria</taxon>
        <taxon>Bradymonadales</taxon>
        <taxon>Lujinxingiaceae</taxon>
        <taxon>Lujinxingia</taxon>
    </lineage>
</organism>
<evidence type="ECO:0000256" key="1">
    <source>
        <dbReference type="SAM" id="MobiDB-lite"/>
    </source>
</evidence>
<dbReference type="EMBL" id="QHKO01000001">
    <property type="protein sequence ID" value="RAL25368.1"/>
    <property type="molecule type" value="Genomic_DNA"/>
</dbReference>
<gene>
    <name evidence="2" type="ORF">DL240_03935</name>
</gene>
<protein>
    <submittedName>
        <fullName evidence="2">Uncharacterized protein</fullName>
    </submittedName>
</protein>
<evidence type="ECO:0000313" key="3">
    <source>
        <dbReference type="Proteomes" id="UP000249169"/>
    </source>
</evidence>
<comment type="caution">
    <text evidence="2">The sequence shown here is derived from an EMBL/GenBank/DDBJ whole genome shotgun (WGS) entry which is preliminary data.</text>
</comment>
<name>A0A328CBF7_9DELT</name>
<keyword evidence="3" id="KW-1185">Reference proteome</keyword>
<feature type="region of interest" description="Disordered" evidence="1">
    <location>
        <begin position="1"/>
        <end position="27"/>
    </location>
</feature>
<sequence length="92" mass="9625">MATKTRASPCQRGESGGGGPLGGGAAIRSGQVSWEWLSARVSSSQTATKGGVDVSGKETVFRLNYGLEWMTDLVGNSPERGMLVQLGLATYF</sequence>
<proteinExistence type="predicted"/>
<reference evidence="2 3" key="1">
    <citation type="submission" date="2018-05" db="EMBL/GenBank/DDBJ databases">
        <title>Lujinxingia marina gen. nov. sp. nov., a new facultative anaerobic member of the class Deltaproteobacteria, and proposal of Lujinxingaceae fam. nov.</title>
        <authorList>
            <person name="Li C.-M."/>
        </authorList>
    </citation>
    <scope>NUCLEOTIDE SEQUENCE [LARGE SCALE GENOMIC DNA]</scope>
    <source>
        <strain evidence="2 3">B210</strain>
    </source>
</reference>
<dbReference type="Proteomes" id="UP000249169">
    <property type="component" value="Unassembled WGS sequence"/>
</dbReference>
<feature type="compositionally biased region" description="Gly residues" evidence="1">
    <location>
        <begin position="14"/>
        <end position="25"/>
    </location>
</feature>
<evidence type="ECO:0000313" key="2">
    <source>
        <dbReference type="EMBL" id="RAL25368.1"/>
    </source>
</evidence>
<dbReference type="AlphaFoldDB" id="A0A328CBF7"/>